<dbReference type="Pfam" id="PF13503">
    <property type="entry name" value="DUF4123"/>
    <property type="match status" value="1"/>
</dbReference>
<dbReference type="AlphaFoldDB" id="A0A9E8HIN2"/>
<dbReference type="RefSeq" id="WP_251812268.1">
    <property type="nucleotide sequence ID" value="NZ_CP101527.1"/>
</dbReference>
<gene>
    <name evidence="2" type="ORF">NNL22_00245</name>
</gene>
<dbReference type="InterPro" id="IPR025391">
    <property type="entry name" value="DUF4123"/>
</dbReference>
<evidence type="ECO:0000313" key="2">
    <source>
        <dbReference type="EMBL" id="UZW75070.1"/>
    </source>
</evidence>
<name>A0A9E8HIN2_9ALTE</name>
<sequence>MNEYPYEAMDELQFHSLCFSQPDLNLYAVIEGAKSPEGYPTTGALIYTLEQQPTAHPLLITPTDNGLLDVSPWLVAVKPDTLLYHWLIEHAENHPFILFWSTETLETLVPYMVNLLTVKSPSGGPLYFRYYDPAVLSVLIKHGSDDSMVSRFGPVSGVAALSQRQALFKDTVWNVRWLETKEEEPVAPPSPVTLSALEWQALSELRRNININQLMAYLSAQYPSHLLNVDSAVIHQFVKVSIEKGGAFGFKTRGELEQWLDLQLYFGDGFESESSYSWAKPILDNPQLTSNEKLQKLNLYLDQYQARSA</sequence>
<keyword evidence="3" id="KW-1185">Reference proteome</keyword>
<accession>A0A9E8HIN2</accession>
<organism evidence="2 3">
    <name type="scientific">Alkalimarinus sediminis</name>
    <dbReference type="NCBI Taxonomy" id="1632866"/>
    <lineage>
        <taxon>Bacteria</taxon>
        <taxon>Pseudomonadati</taxon>
        <taxon>Pseudomonadota</taxon>
        <taxon>Gammaproteobacteria</taxon>
        <taxon>Alteromonadales</taxon>
        <taxon>Alteromonadaceae</taxon>
        <taxon>Alkalimarinus</taxon>
    </lineage>
</organism>
<dbReference type="Proteomes" id="UP001164472">
    <property type="component" value="Chromosome"/>
</dbReference>
<reference evidence="2" key="1">
    <citation type="submission" date="2022-07" db="EMBL/GenBank/DDBJ databases">
        <title>Alkalimarinus sp. nov., isolated from gut of a Alitta virens.</title>
        <authorList>
            <person name="Yang A.I."/>
            <person name="Shin N.-R."/>
        </authorList>
    </citation>
    <scope>NUCLEOTIDE SEQUENCE</scope>
    <source>
        <strain evidence="2">FA028</strain>
    </source>
</reference>
<dbReference type="EMBL" id="CP101527">
    <property type="protein sequence ID" value="UZW75070.1"/>
    <property type="molecule type" value="Genomic_DNA"/>
</dbReference>
<evidence type="ECO:0000259" key="1">
    <source>
        <dbReference type="Pfam" id="PF13503"/>
    </source>
</evidence>
<protein>
    <submittedName>
        <fullName evidence="2">DUF4123 domain-containing protein</fullName>
    </submittedName>
</protein>
<proteinExistence type="predicted"/>
<dbReference type="KEGG" id="asem:NNL22_00245"/>
<evidence type="ECO:0000313" key="3">
    <source>
        <dbReference type="Proteomes" id="UP001164472"/>
    </source>
</evidence>
<feature type="domain" description="DUF4123" evidence="1">
    <location>
        <begin position="26"/>
        <end position="145"/>
    </location>
</feature>